<dbReference type="GeneID" id="15392050"/>
<dbReference type="KEGG" id="ast:Asulf_00404"/>
<reference evidence="1 2" key="1">
    <citation type="journal article" date="2013" name="Genome Announc.">
        <title>Complete Genome Sequence of the Thermophilic and Facultatively Chemolithoautotrophic Sulfate Reducer Archaeoglobus sulfaticallidus Strain PM70-1T.</title>
        <authorList>
            <person name="Stokke R."/>
            <person name="Hocking W.P."/>
            <person name="Steinsbu B.O."/>
            <person name="Steen I.H."/>
        </authorList>
    </citation>
    <scope>NUCLEOTIDE SEQUENCE [LARGE SCALE GENOMIC DNA]</scope>
    <source>
        <strain evidence="1">PM70-1</strain>
    </source>
</reference>
<keyword evidence="2" id="KW-1185">Reference proteome</keyword>
<proteinExistence type="predicted"/>
<dbReference type="Proteomes" id="UP000013307">
    <property type="component" value="Chromosome"/>
</dbReference>
<evidence type="ECO:0000313" key="2">
    <source>
        <dbReference type="Proteomes" id="UP000013307"/>
    </source>
</evidence>
<dbReference type="EMBL" id="CP005290">
    <property type="protein sequence ID" value="AGK60431.1"/>
    <property type="molecule type" value="Genomic_DNA"/>
</dbReference>
<dbReference type="AlphaFoldDB" id="N0BIY3"/>
<name>N0BIY3_9EURY</name>
<protein>
    <submittedName>
        <fullName evidence="1">Uncharacterized protein</fullName>
    </submittedName>
</protein>
<dbReference type="STRING" id="387631.Asulf_00404"/>
<dbReference type="eggNOG" id="arCOG15049">
    <property type="taxonomic scope" value="Archaea"/>
</dbReference>
<accession>N0BIY3</accession>
<sequence>MEEEAREEVEDGTDMELILHLSNRCIETEAKKRYEELVRDLLKEDNTEKEKELELLVEFLKKANFSRLRKMGFDGNKEVRVRIRKAGEDFVVEEIDL</sequence>
<evidence type="ECO:0000313" key="1">
    <source>
        <dbReference type="EMBL" id="AGK60431.1"/>
    </source>
</evidence>
<dbReference type="RefSeq" id="WP_015590030.1">
    <property type="nucleotide sequence ID" value="NC_021169.1"/>
</dbReference>
<organism evidence="1 2">
    <name type="scientific">Archaeoglobus sulfaticallidus PM70-1</name>
    <dbReference type="NCBI Taxonomy" id="387631"/>
    <lineage>
        <taxon>Archaea</taxon>
        <taxon>Methanobacteriati</taxon>
        <taxon>Methanobacteriota</taxon>
        <taxon>Archaeoglobi</taxon>
        <taxon>Archaeoglobales</taxon>
        <taxon>Archaeoglobaceae</taxon>
        <taxon>Archaeoglobus</taxon>
    </lineage>
</organism>
<gene>
    <name evidence="1" type="ORF">Asulf_00404</name>
</gene>
<dbReference type="HOGENOM" id="CLU_2504777_0_0_2"/>